<keyword evidence="1" id="KW-0472">Membrane</keyword>
<reference evidence="3 4" key="1">
    <citation type="submission" date="2012-01" db="EMBL/GenBank/DDBJ databases">
        <title>Complete sequence of chromosome of Clostridium pasteurianum BC1.</title>
        <authorList>
            <consortium name="US DOE Joint Genome Institute"/>
            <person name="Lucas S."/>
            <person name="Han J."/>
            <person name="Lapidus A."/>
            <person name="Cheng J.-F."/>
            <person name="Goodwin L."/>
            <person name="Pitluck S."/>
            <person name="Peters L."/>
            <person name="Mikhailova N."/>
            <person name="Teshima H."/>
            <person name="Detter J.C."/>
            <person name="Han C."/>
            <person name="Tapia R."/>
            <person name="Land M."/>
            <person name="Hauser L."/>
            <person name="Kyrpides N."/>
            <person name="Ivanova N."/>
            <person name="Pagani I."/>
            <person name="Dunn J."/>
            <person name="Taghavi S."/>
            <person name="Francis A."/>
            <person name="van der Lelie D."/>
            <person name="Woyke T."/>
        </authorList>
    </citation>
    <scope>NUCLEOTIDE SEQUENCE [LARGE SCALE GENOMIC DNA]</scope>
    <source>
        <strain evidence="3 4">BC1</strain>
    </source>
</reference>
<feature type="transmembrane region" description="Helical" evidence="1">
    <location>
        <begin position="54"/>
        <end position="71"/>
    </location>
</feature>
<dbReference type="HOGENOM" id="CLU_1114306_0_0_9"/>
<evidence type="ECO:0000259" key="2">
    <source>
        <dbReference type="PROSITE" id="PS50965"/>
    </source>
</evidence>
<dbReference type="STRING" id="86416.Clopa_1409"/>
<evidence type="ECO:0000256" key="1">
    <source>
        <dbReference type="SAM" id="Phobius"/>
    </source>
</evidence>
<dbReference type="eggNOG" id="COG0551">
    <property type="taxonomic scope" value="Bacteria"/>
</dbReference>
<dbReference type="PATRIC" id="fig|86416.3.peg.1406"/>
<accession>R4K9R7</accession>
<proteinExistence type="predicted"/>
<name>R4K9R7_CLOPA</name>
<keyword evidence="1" id="KW-1133">Transmembrane helix</keyword>
<sequence>MDDLKFLLGGIFVAIIKNKEKSLNRKNNNSWFVEFIGILMCIAAIPVYAFFRNIYTSFVIILVAFAVIIHFSKKRKIYKAGIQGEKEIAKLLDSLNNRYLVYNDIVIGGKERGAQIDHLVLSPYGIFCIETKNMKGVIMGKEEDREWTQIKGVQGGKNYEKKFYNPCKQSAGHANAVKNILRHSDFINTPVYSIVTFSSNKNTNLKVQVHSTPVIKSDKLIDFINKKKEIFISDDKLRRIENIIDKQIC</sequence>
<feature type="transmembrane region" description="Helical" evidence="1">
    <location>
        <begin position="31"/>
        <end position="48"/>
    </location>
</feature>
<evidence type="ECO:0000313" key="4">
    <source>
        <dbReference type="Proteomes" id="UP000013523"/>
    </source>
</evidence>
<protein>
    <submittedName>
        <fullName evidence="3">Nuclease-like protein</fullName>
    </submittedName>
</protein>
<dbReference type="Pfam" id="PF08378">
    <property type="entry name" value="NERD"/>
    <property type="match status" value="1"/>
</dbReference>
<feature type="domain" description="NERD" evidence="2">
    <location>
        <begin position="80"/>
        <end position="200"/>
    </location>
</feature>
<keyword evidence="4" id="KW-1185">Reference proteome</keyword>
<dbReference type="EMBL" id="CP003261">
    <property type="protein sequence ID" value="AGK96385.1"/>
    <property type="molecule type" value="Genomic_DNA"/>
</dbReference>
<gene>
    <name evidence="3" type="ORF">Clopa_1409</name>
</gene>
<dbReference type="AlphaFoldDB" id="R4K9R7"/>
<organism evidence="3 4">
    <name type="scientific">Clostridium pasteurianum BC1</name>
    <dbReference type="NCBI Taxonomy" id="86416"/>
    <lineage>
        <taxon>Bacteria</taxon>
        <taxon>Bacillati</taxon>
        <taxon>Bacillota</taxon>
        <taxon>Clostridia</taxon>
        <taxon>Eubacteriales</taxon>
        <taxon>Clostridiaceae</taxon>
        <taxon>Clostridium</taxon>
    </lineage>
</organism>
<evidence type="ECO:0000313" key="3">
    <source>
        <dbReference type="EMBL" id="AGK96385.1"/>
    </source>
</evidence>
<dbReference type="PROSITE" id="PS50965">
    <property type="entry name" value="NERD"/>
    <property type="match status" value="1"/>
</dbReference>
<dbReference type="Proteomes" id="UP000013523">
    <property type="component" value="Chromosome"/>
</dbReference>
<dbReference type="InterPro" id="IPR011528">
    <property type="entry name" value="NERD"/>
</dbReference>
<keyword evidence="1" id="KW-0812">Transmembrane</keyword>
<dbReference type="KEGG" id="cpas:Clopa_1409"/>